<dbReference type="OrthoDB" id="9792692at2"/>
<name>A0A1H5XKJ1_9RHOB</name>
<gene>
    <name evidence="5" type="ORF">SAMN04488045_1924</name>
</gene>
<dbReference type="PANTHER" id="PTHR21089">
    <property type="entry name" value="SHIKIMATE DEHYDROGENASE"/>
    <property type="match status" value="1"/>
</dbReference>
<dbReference type="RefSeq" id="WP_103910201.1">
    <property type="nucleotide sequence ID" value="NZ_FNUZ01000002.1"/>
</dbReference>
<dbReference type="Gene3D" id="3.40.50.10860">
    <property type="entry name" value="Leucine Dehydrogenase, chain A, domain 1"/>
    <property type="match status" value="1"/>
</dbReference>
<dbReference type="InterPro" id="IPR022893">
    <property type="entry name" value="Shikimate_DH_fam"/>
</dbReference>
<keyword evidence="2" id="KW-0560">Oxidoreductase</keyword>
<dbReference type="SUPFAM" id="SSF51735">
    <property type="entry name" value="NAD(P)-binding Rossmann-fold domains"/>
    <property type="match status" value="1"/>
</dbReference>
<dbReference type="AlphaFoldDB" id="A0A1H5XKJ1"/>
<dbReference type="GO" id="GO:0019632">
    <property type="term" value="P:shikimate metabolic process"/>
    <property type="evidence" value="ECO:0007669"/>
    <property type="project" value="TreeGrafter"/>
</dbReference>
<keyword evidence="6" id="KW-1185">Reference proteome</keyword>
<evidence type="ECO:0000313" key="6">
    <source>
        <dbReference type="Proteomes" id="UP000236752"/>
    </source>
</evidence>
<sequence length="279" mass="29368">MKAGLIGHGIGQSLTPAMHEAEGRALGFDYTYQRFDTGEAPWSGMSLPDILDHAEASGLAGVNVTHPHKTEVGTYLDHLEGPAQDLNTVNTVVFRDGKRVGHTTDYSGFREAMRRTGVALAGKPVAQFGAGGAGTATSLALLDEGADLSIVDVDLSRAEALVTRLKEVRPTAQVQAVSGSDIELKAMSGAVNATPLGMKSYPGMAFDPANLPDDAWVADIVYFPMNTALLQAARARGLQAFNGGGMALYQAVFAFDLITGHTPDEGRMAECFARLSGQS</sequence>
<dbReference type="Proteomes" id="UP000236752">
    <property type="component" value="Unassembled WGS sequence"/>
</dbReference>
<dbReference type="InterPro" id="IPR036291">
    <property type="entry name" value="NAD(P)-bd_dom_sf"/>
</dbReference>
<dbReference type="InterPro" id="IPR013708">
    <property type="entry name" value="Shikimate_DH-bd_N"/>
</dbReference>
<evidence type="ECO:0000259" key="4">
    <source>
        <dbReference type="Pfam" id="PF08501"/>
    </source>
</evidence>
<dbReference type="Pfam" id="PF08501">
    <property type="entry name" value="Shikimate_dh_N"/>
    <property type="match status" value="1"/>
</dbReference>
<dbReference type="GO" id="GO:0009423">
    <property type="term" value="P:chorismate biosynthetic process"/>
    <property type="evidence" value="ECO:0007669"/>
    <property type="project" value="TreeGrafter"/>
</dbReference>
<dbReference type="SUPFAM" id="SSF53223">
    <property type="entry name" value="Aminoacid dehydrogenase-like, N-terminal domain"/>
    <property type="match status" value="1"/>
</dbReference>
<dbReference type="CDD" id="cd01065">
    <property type="entry name" value="NAD_bind_Shikimate_DH"/>
    <property type="match status" value="1"/>
</dbReference>
<dbReference type="GO" id="GO:0009073">
    <property type="term" value="P:aromatic amino acid family biosynthetic process"/>
    <property type="evidence" value="ECO:0007669"/>
    <property type="project" value="UniProtKB-KW"/>
</dbReference>
<evidence type="ECO:0000313" key="5">
    <source>
        <dbReference type="EMBL" id="SEG12268.1"/>
    </source>
</evidence>
<dbReference type="InterPro" id="IPR046346">
    <property type="entry name" value="Aminoacid_DH-like_N_sf"/>
</dbReference>
<reference evidence="5 6" key="1">
    <citation type="submission" date="2016-10" db="EMBL/GenBank/DDBJ databases">
        <authorList>
            <person name="de Groot N.N."/>
        </authorList>
    </citation>
    <scope>NUCLEOTIDE SEQUENCE [LARGE SCALE GENOMIC DNA]</scope>
    <source>
        <strain evidence="5 6">DSM 26915</strain>
    </source>
</reference>
<keyword evidence="3" id="KW-0028">Amino-acid biosynthesis</keyword>
<evidence type="ECO:0000256" key="3">
    <source>
        <dbReference type="ARBA" id="ARBA00023141"/>
    </source>
</evidence>
<dbReference type="GO" id="GO:0005829">
    <property type="term" value="C:cytosol"/>
    <property type="evidence" value="ECO:0007669"/>
    <property type="project" value="TreeGrafter"/>
</dbReference>
<accession>A0A1H5XKJ1</accession>
<dbReference type="PANTHER" id="PTHR21089:SF1">
    <property type="entry name" value="BIFUNCTIONAL 3-DEHYDROQUINATE DEHYDRATASE_SHIKIMATE DEHYDROGENASE, CHLOROPLASTIC"/>
    <property type="match status" value="1"/>
</dbReference>
<comment type="pathway">
    <text evidence="1">Metabolic intermediate biosynthesis; chorismate biosynthesis; chorismate from D-erythrose 4-phosphate and phosphoenolpyruvate: step 4/7.</text>
</comment>
<dbReference type="NCBIfam" id="NF009201">
    <property type="entry name" value="PRK12549.1"/>
    <property type="match status" value="1"/>
</dbReference>
<organism evidence="5 6">
    <name type="scientific">Thalassococcus halodurans</name>
    <dbReference type="NCBI Taxonomy" id="373675"/>
    <lineage>
        <taxon>Bacteria</taxon>
        <taxon>Pseudomonadati</taxon>
        <taxon>Pseudomonadota</taxon>
        <taxon>Alphaproteobacteria</taxon>
        <taxon>Rhodobacterales</taxon>
        <taxon>Roseobacteraceae</taxon>
        <taxon>Thalassococcus</taxon>
    </lineage>
</organism>
<dbReference type="GO" id="GO:0004764">
    <property type="term" value="F:shikimate 3-dehydrogenase (NADP+) activity"/>
    <property type="evidence" value="ECO:0007669"/>
    <property type="project" value="InterPro"/>
</dbReference>
<evidence type="ECO:0000256" key="2">
    <source>
        <dbReference type="ARBA" id="ARBA00023002"/>
    </source>
</evidence>
<feature type="domain" description="Shikimate dehydrogenase substrate binding N-terminal" evidence="4">
    <location>
        <begin position="5"/>
        <end position="92"/>
    </location>
</feature>
<evidence type="ECO:0000256" key="1">
    <source>
        <dbReference type="ARBA" id="ARBA00004871"/>
    </source>
</evidence>
<dbReference type="GO" id="GO:0050661">
    <property type="term" value="F:NADP binding"/>
    <property type="evidence" value="ECO:0007669"/>
    <property type="project" value="TreeGrafter"/>
</dbReference>
<dbReference type="EMBL" id="FNUZ01000002">
    <property type="protein sequence ID" value="SEG12268.1"/>
    <property type="molecule type" value="Genomic_DNA"/>
</dbReference>
<keyword evidence="3" id="KW-0057">Aromatic amino acid biosynthesis</keyword>
<proteinExistence type="predicted"/>
<protein>
    <submittedName>
        <fullName evidence="5">Shikimate dehydrogenase</fullName>
    </submittedName>
</protein>
<dbReference type="Gene3D" id="3.40.50.720">
    <property type="entry name" value="NAD(P)-binding Rossmann-like Domain"/>
    <property type="match status" value="1"/>
</dbReference>